<accession>A0A370GK09</accession>
<dbReference type="STRING" id="1210089.GCA_001613165_06091"/>
<name>A0A370GK09_9NOCA</name>
<dbReference type="GO" id="GO:0006355">
    <property type="term" value="P:regulation of DNA-templated transcription"/>
    <property type="evidence" value="ECO:0007669"/>
    <property type="project" value="InterPro"/>
</dbReference>
<feature type="region of interest" description="Disordered" evidence="2">
    <location>
        <begin position="355"/>
        <end position="380"/>
    </location>
</feature>
<keyword evidence="4" id="KW-1185">Reference proteome</keyword>
<dbReference type="InterPro" id="IPR041920">
    <property type="entry name" value="ROS/MUCR_sf"/>
</dbReference>
<proteinExistence type="inferred from homology"/>
<reference evidence="3 4" key="1">
    <citation type="submission" date="2018-07" db="EMBL/GenBank/DDBJ databases">
        <title>Genomic Encyclopedia of Type Strains, Phase IV (KMG-IV): sequencing the most valuable type-strain genomes for metagenomic binning, comparative biology and taxonomic classification.</title>
        <authorList>
            <person name="Goeker M."/>
        </authorList>
    </citation>
    <scope>NUCLEOTIDE SEQUENCE [LARGE SCALE GENOMIC DNA]</scope>
    <source>
        <strain evidence="3 4">DSM 44952</strain>
    </source>
</reference>
<organism evidence="3 4">
    <name type="scientific">Nocardia mexicana</name>
    <dbReference type="NCBI Taxonomy" id="279262"/>
    <lineage>
        <taxon>Bacteria</taxon>
        <taxon>Bacillati</taxon>
        <taxon>Actinomycetota</taxon>
        <taxon>Actinomycetes</taxon>
        <taxon>Mycobacteriales</taxon>
        <taxon>Nocardiaceae</taxon>
        <taxon>Nocardia</taxon>
    </lineage>
</organism>
<evidence type="ECO:0000313" key="3">
    <source>
        <dbReference type="EMBL" id="RDI43599.1"/>
    </source>
</evidence>
<evidence type="ECO:0000313" key="4">
    <source>
        <dbReference type="Proteomes" id="UP000255355"/>
    </source>
</evidence>
<evidence type="ECO:0000256" key="2">
    <source>
        <dbReference type="SAM" id="MobiDB-lite"/>
    </source>
</evidence>
<gene>
    <name evidence="3" type="ORF">DFR68_12066</name>
</gene>
<dbReference type="OrthoDB" id="3356078at2"/>
<comment type="caution">
    <text evidence="3">The sequence shown here is derived from an EMBL/GenBank/DDBJ whole genome shotgun (WGS) entry which is preliminary data.</text>
</comment>
<protein>
    <submittedName>
        <fullName evidence="3">ROS/MUCR transcriptional regulator protein</fullName>
    </submittedName>
</protein>
<dbReference type="GO" id="GO:0008270">
    <property type="term" value="F:zinc ion binding"/>
    <property type="evidence" value="ECO:0007669"/>
    <property type="project" value="InterPro"/>
</dbReference>
<sequence length="443" mass="49171">MREGAGWTGCVIAAGLNPIQDDPHLNTRVAWLILDRKTLVAERISARSVRAAVGALSAVYLYRLGPEPPVPQFVAREGIGRDYRDDMLVHRCRYLVHSDITVVDGMTVTTAGRTLRDLIGHRAVPDVVARFAVEAAYAKLGQPAEIADAVAPVLAAGERTVHDGPVLLLKIAALIDYLPPYMDAHRMRSTAWSDGLPVTERVLHTRQTLLELLTAARQLGIRSDSSRIPPVIAPPTAPVPSSTRPARSALSAPIPAHDRDLLTFGDRDGHGRFGILDDDGNTVLCHECGQRFKCLTAHVARIHSIPVRDYKIRHGLPLTLPLLAQTSRDKQSHSARRHHNAATMQALRTRVDPDAQRHNYQRSATYRSAHRLREGREQLSAGTRRTIHTCPICGTQWTNRRTGSTRRTCSEPCRRRLTVQTSRQNRRQRTPPPPTPPDQPVDR</sequence>
<dbReference type="RefSeq" id="WP_147289147.1">
    <property type="nucleotide sequence ID" value="NZ_QQAZ01000020.1"/>
</dbReference>
<evidence type="ECO:0000256" key="1">
    <source>
        <dbReference type="ARBA" id="ARBA00007031"/>
    </source>
</evidence>
<dbReference type="Pfam" id="PF05443">
    <property type="entry name" value="ROS_MUCR"/>
    <property type="match status" value="1"/>
</dbReference>
<dbReference type="InterPro" id="IPR008807">
    <property type="entry name" value="ROS_MUCR"/>
</dbReference>
<dbReference type="Gene3D" id="1.10.10.1550">
    <property type="entry name" value="ROS/MUCR transcriptional regulator protein"/>
    <property type="match status" value="1"/>
</dbReference>
<feature type="compositionally biased region" description="Pro residues" evidence="2">
    <location>
        <begin position="430"/>
        <end position="443"/>
    </location>
</feature>
<dbReference type="Proteomes" id="UP000255355">
    <property type="component" value="Unassembled WGS sequence"/>
</dbReference>
<dbReference type="EMBL" id="QQAZ01000020">
    <property type="protein sequence ID" value="RDI43599.1"/>
    <property type="molecule type" value="Genomic_DNA"/>
</dbReference>
<feature type="region of interest" description="Disordered" evidence="2">
    <location>
        <begin position="230"/>
        <end position="249"/>
    </location>
</feature>
<comment type="similarity">
    <text evidence="1">Belongs to the ros/MucR family.</text>
</comment>
<feature type="region of interest" description="Disordered" evidence="2">
    <location>
        <begin position="400"/>
        <end position="443"/>
    </location>
</feature>
<dbReference type="GO" id="GO:0003677">
    <property type="term" value="F:DNA binding"/>
    <property type="evidence" value="ECO:0007669"/>
    <property type="project" value="InterPro"/>
</dbReference>
<dbReference type="AlphaFoldDB" id="A0A370GK09"/>